<dbReference type="AlphaFoldDB" id="A0A8C1YQM2"/>
<dbReference type="GO" id="GO:0005930">
    <property type="term" value="C:axoneme"/>
    <property type="evidence" value="ECO:0007669"/>
    <property type="project" value="InterPro"/>
</dbReference>
<feature type="compositionally biased region" description="Basic and acidic residues" evidence="6">
    <location>
        <begin position="869"/>
        <end position="881"/>
    </location>
</feature>
<feature type="coiled-coil region" evidence="5">
    <location>
        <begin position="269"/>
        <end position="394"/>
    </location>
</feature>
<dbReference type="PANTHER" id="PTHR18962:SF0">
    <property type="entry name" value="COILED-COIL DOMAIN-CONTAINING PROTEIN 39"/>
    <property type="match status" value="1"/>
</dbReference>
<evidence type="ECO:0000256" key="3">
    <source>
        <dbReference type="ARBA" id="ARBA00023054"/>
    </source>
</evidence>
<evidence type="ECO:0000313" key="7">
    <source>
        <dbReference type="Ensembl" id="ENSCCRP00015023313.1"/>
    </source>
</evidence>
<dbReference type="InterPro" id="IPR033290">
    <property type="entry name" value="CCDC39"/>
</dbReference>
<dbReference type="Proteomes" id="UP000694700">
    <property type="component" value="Unplaced"/>
</dbReference>
<feature type="region of interest" description="Disordered" evidence="6">
    <location>
        <begin position="825"/>
        <end position="881"/>
    </location>
</feature>
<feature type="compositionally biased region" description="Low complexity" evidence="6">
    <location>
        <begin position="853"/>
        <end position="867"/>
    </location>
</feature>
<dbReference type="Pfam" id="PF24161">
    <property type="entry name" value="CCDC39"/>
    <property type="match status" value="1"/>
</dbReference>
<feature type="coiled-coil region" evidence="5">
    <location>
        <begin position="664"/>
        <end position="753"/>
    </location>
</feature>
<dbReference type="GO" id="GO:0060285">
    <property type="term" value="P:cilium-dependent cell motility"/>
    <property type="evidence" value="ECO:0007669"/>
    <property type="project" value="TreeGrafter"/>
</dbReference>
<name>A0A8C1YQM2_CYPCA</name>
<dbReference type="PANTHER" id="PTHR18962">
    <property type="entry name" value="COILED-COIL DOMAIN-CONTAINING PROTEIN 39"/>
    <property type="match status" value="1"/>
</dbReference>
<keyword evidence="3 5" id="KW-0175">Coiled coil</keyword>
<proteinExistence type="inferred from homology"/>
<dbReference type="Ensembl" id="ENSCCRT00015024169.1">
    <property type="protein sequence ID" value="ENSCCRP00015023313.1"/>
    <property type="gene ID" value="ENSCCRG00015009896.1"/>
</dbReference>
<evidence type="ECO:0000256" key="1">
    <source>
        <dbReference type="ARBA" id="ARBA00005805"/>
    </source>
</evidence>
<evidence type="ECO:0000256" key="2">
    <source>
        <dbReference type="ARBA" id="ARBA00016725"/>
    </source>
</evidence>
<feature type="coiled-coil region" evidence="5">
    <location>
        <begin position="458"/>
        <end position="511"/>
    </location>
</feature>
<sequence length="881" mass="102988">MSNALLAEVGWDAGFAIPVANEENKALEEELQKNQKEQLNLENKINKNKDVINALTEHLRNLRQEVSHTQALCKAREKETESEVHFRGLAERETGRLKQEVTQLENQLKTLNEKKNVQENNIFKGTQKLDELKSQLNWDQQTLEDWLQESAHKDEDTMAIIKYAKQDESKIRELTLNIEKLTLEANQKRKVLDSEVTETVTAQVALDKTAESFGQAHTERQEMISQWENTIEQMRKRDQEIQQCAMMQAEVNQVIREKNYLLKERKDFMEREIENNKELERIISAAERQVLRLRQQLQEEERNQRRLQDEVEVLKGTLDRIARDVETNRYQLTSMKKDIQDKTAKVKEATLHNAALKEKLGMVTEVVLDGEEQAAQMEQLCREQEQSIKEIDAQLLRQRELMFRKSQELQGLLDKEKNTTAEICATRAAISNLEGRLSKLDQNLLKRQMIISNQDFQIQMLERKTSHLQGKVNTEEKEALEKKASDLAEALEEKKRTATTLTIQLKKLQDDIRCVRKDTEKIGAEKRELASKIQEMELFIDNSEKDQKKLRLKKQESMVEKGLLKMELQRLRDLLYDRADGVLSLEKRRLQLQAAMKEREEEIHAHREMLAKQAKLTEQERQGLSAAVNERLFKIDKMRKRYENLIVSLAASEGEEEKSQTYFIIKAAQEKEELQRQGDDLDAKIRKTEKEIHALENTLQVVNNCSTTYRKSLTKVTESSPAHQEKLKLEEQRRAAEEKYKYKKRQIRELQEDIDCAKYTREIRSAKNSEEKTFEERDIELRELRDVNKSINKMLLEAMEENPDLSSALQIRFMQTHQILKSLSQQQSQKPVCHVPRSEDSGSGFGSLRHVPARVPAAQRWQQQQVQKPLDRSHANLNEEK</sequence>
<dbReference type="GO" id="GO:0005576">
    <property type="term" value="C:extracellular region"/>
    <property type="evidence" value="ECO:0007669"/>
    <property type="project" value="GOC"/>
</dbReference>
<evidence type="ECO:0000256" key="5">
    <source>
        <dbReference type="SAM" id="Coils"/>
    </source>
</evidence>
<dbReference type="GO" id="GO:0036159">
    <property type="term" value="P:inner dynein arm assembly"/>
    <property type="evidence" value="ECO:0007669"/>
    <property type="project" value="InterPro"/>
</dbReference>
<evidence type="ECO:0000256" key="6">
    <source>
        <dbReference type="SAM" id="MobiDB-lite"/>
    </source>
</evidence>
<accession>A0A8C1YQM2</accession>
<evidence type="ECO:0000313" key="8">
    <source>
        <dbReference type="Proteomes" id="UP000694700"/>
    </source>
</evidence>
<protein>
    <recommendedName>
        <fullName evidence="2">Coiled-coil domain-containing protein 39</fullName>
    </recommendedName>
</protein>
<comment type="similarity">
    <text evidence="1">Belongs to the CCDC39 family.</text>
</comment>
<evidence type="ECO:0000256" key="4">
    <source>
        <dbReference type="ARBA" id="ARBA00045182"/>
    </source>
</evidence>
<organism evidence="7 8">
    <name type="scientific">Cyprinus carpio</name>
    <name type="common">Common carp</name>
    <dbReference type="NCBI Taxonomy" id="7962"/>
    <lineage>
        <taxon>Eukaryota</taxon>
        <taxon>Metazoa</taxon>
        <taxon>Chordata</taxon>
        <taxon>Craniata</taxon>
        <taxon>Vertebrata</taxon>
        <taxon>Euteleostomi</taxon>
        <taxon>Actinopterygii</taxon>
        <taxon>Neopterygii</taxon>
        <taxon>Teleostei</taxon>
        <taxon>Ostariophysi</taxon>
        <taxon>Cypriniformes</taxon>
        <taxon>Cyprinidae</taxon>
        <taxon>Cyprininae</taxon>
        <taxon>Cyprinus</taxon>
    </lineage>
</organism>
<feature type="coiled-coil region" evidence="5">
    <location>
        <begin position="17"/>
        <end position="191"/>
    </location>
</feature>
<reference evidence="7" key="1">
    <citation type="submission" date="2025-08" db="UniProtKB">
        <authorList>
            <consortium name="Ensembl"/>
        </authorList>
    </citation>
    <scope>IDENTIFICATION</scope>
</reference>
<dbReference type="GO" id="GO:0060287">
    <property type="term" value="P:epithelial cilium movement involved in determination of left/right asymmetry"/>
    <property type="evidence" value="ECO:0007669"/>
    <property type="project" value="TreeGrafter"/>
</dbReference>
<comment type="function">
    <text evidence="4">Required for assembly of dynein regulatory complex (DRC) and inner dynein arm (IDA) complexes, which are responsible for ciliary beat regulation, thereby playing a central role in motility in cilia and flagella. Probably acts together with CCDC40 to form a molecular ruler that determines the 96 nanometer (nm) repeat length and arrangements of components in cilia and flagella. Not required for outer dynein arm complexes assembly.</text>
</comment>